<protein>
    <submittedName>
        <fullName evidence="2">Uncharacterized protein</fullName>
    </submittedName>
</protein>
<sequence length="63" mass="6221">MAGRMFSGFVCGAVLGVAALVMLSQLLPLPPGPPPEVRSAAPSGGSVPGRSDAPRLPAPEDAP</sequence>
<reference evidence="2" key="1">
    <citation type="submission" date="2020-01" db="EMBL/GenBank/DDBJ databases">
        <authorList>
            <person name="Yang Y."/>
            <person name="Kwon Y.M."/>
        </authorList>
    </citation>
    <scope>NUCLEOTIDE SEQUENCE</scope>
    <source>
        <strain evidence="2">PG104</strain>
    </source>
</reference>
<keyword evidence="3" id="KW-1185">Reference proteome</keyword>
<dbReference type="EMBL" id="CP047289">
    <property type="protein sequence ID" value="QUS35204.1"/>
    <property type="molecule type" value="Genomic_DNA"/>
</dbReference>
<dbReference type="RefSeq" id="WP_211784450.1">
    <property type="nucleotide sequence ID" value="NZ_CP047289.1"/>
</dbReference>
<evidence type="ECO:0000313" key="2">
    <source>
        <dbReference type="EMBL" id="QUS35204.1"/>
    </source>
</evidence>
<dbReference type="AlphaFoldDB" id="A0A8J8SKA7"/>
<evidence type="ECO:0000256" key="1">
    <source>
        <dbReference type="SAM" id="MobiDB-lite"/>
    </source>
</evidence>
<organism evidence="2 3">
    <name type="scientific">Falsirhodobacter algicola</name>
    <dbReference type="NCBI Taxonomy" id="2692330"/>
    <lineage>
        <taxon>Bacteria</taxon>
        <taxon>Pseudomonadati</taxon>
        <taxon>Pseudomonadota</taxon>
        <taxon>Alphaproteobacteria</taxon>
        <taxon>Rhodobacterales</taxon>
        <taxon>Paracoccaceae</taxon>
        <taxon>Falsirhodobacter</taxon>
    </lineage>
</organism>
<evidence type="ECO:0000313" key="3">
    <source>
        <dbReference type="Proteomes" id="UP000679284"/>
    </source>
</evidence>
<dbReference type="KEGG" id="fap:GR316_02285"/>
<accession>A0A8J8SKA7</accession>
<dbReference type="Proteomes" id="UP000679284">
    <property type="component" value="Chromosome"/>
</dbReference>
<feature type="region of interest" description="Disordered" evidence="1">
    <location>
        <begin position="29"/>
        <end position="63"/>
    </location>
</feature>
<gene>
    <name evidence="2" type="ORF">GR316_02285</name>
</gene>
<proteinExistence type="predicted"/>
<name>A0A8J8SKA7_9RHOB</name>